<sequence>MSLFSDVVPGPAVPDPVPFAGYHHDIEIQKSERIRYPLLLEEFTSDGNAESFEQLPAASTADANTANAALDQTQTTTNEFLRGFPPPSSPPAHRHSHCAPRIRRLFYPLPCPLTPEPPGIDRTAGTQGDGIAHHHSDFQPPWPGRQHAAAVVSPLSATQQAHEEGDRCRHRIEPQRRRWELQDGRGLDQAKIQAEIDAIVGGVSNDVPYGDRSFRGSNGPPGASGTFAGSGGASELVLGRAELDAAAKKLGLFAGSGPCLPLLGDADGGKDPEPIPRPRWHTGHTNFVGKDVPGAAGCTARCGRTQQQQQRLASDQSVVERPLFTYKSWDERANRWKPKRTFWVRKEAEAGGSGACAPPHFRISLSRGGTVHVFPNLLGAQSVGAVKTELLKCGFWRKYSIQGGDEPRLHFLAHENATDNFENGAQPGYRYTNITMKARPLSALPNLQRMSKQLAKMRNIPSEKWTIGVHPVLYRDNRDSMGDHADDDQVRTNKNSVSITTRQHRFVNKGNSPNFSHRNQTHPTFLFGRGKHAYYAF</sequence>
<dbReference type="EMBL" id="CAACVS010000296">
    <property type="protein sequence ID" value="VEU40669.1"/>
    <property type="molecule type" value="Genomic_DNA"/>
</dbReference>
<organism evidence="2 3">
    <name type="scientific">Pseudo-nitzschia multistriata</name>
    <dbReference type="NCBI Taxonomy" id="183589"/>
    <lineage>
        <taxon>Eukaryota</taxon>
        <taxon>Sar</taxon>
        <taxon>Stramenopiles</taxon>
        <taxon>Ochrophyta</taxon>
        <taxon>Bacillariophyta</taxon>
        <taxon>Bacillariophyceae</taxon>
        <taxon>Bacillariophycidae</taxon>
        <taxon>Bacillariales</taxon>
        <taxon>Bacillariaceae</taxon>
        <taxon>Pseudo-nitzschia</taxon>
    </lineage>
</organism>
<proteinExistence type="predicted"/>
<dbReference type="OrthoDB" id="206288at2759"/>
<evidence type="ECO:0000313" key="3">
    <source>
        <dbReference type="Proteomes" id="UP000291116"/>
    </source>
</evidence>
<dbReference type="AlphaFoldDB" id="A0A448ZF43"/>
<keyword evidence="3" id="KW-1185">Reference proteome</keyword>
<reference evidence="2 3" key="1">
    <citation type="submission" date="2019-01" db="EMBL/GenBank/DDBJ databases">
        <authorList>
            <person name="Ferrante I. M."/>
        </authorList>
    </citation>
    <scope>NUCLEOTIDE SEQUENCE [LARGE SCALE GENOMIC DNA]</scope>
    <source>
        <strain evidence="2 3">B856</strain>
    </source>
</reference>
<evidence type="ECO:0000259" key="1">
    <source>
        <dbReference type="Pfam" id="PF13532"/>
    </source>
</evidence>
<evidence type="ECO:0000313" key="2">
    <source>
        <dbReference type="EMBL" id="VEU40669.1"/>
    </source>
</evidence>
<protein>
    <recommendedName>
        <fullName evidence="1">Alpha-ketoglutarate-dependent dioxygenase AlkB-like domain-containing protein</fullName>
    </recommendedName>
</protein>
<dbReference type="InterPro" id="IPR027450">
    <property type="entry name" value="AlkB-like"/>
</dbReference>
<feature type="domain" description="Alpha-ketoglutarate-dependent dioxygenase AlkB-like" evidence="1">
    <location>
        <begin position="371"/>
        <end position="499"/>
    </location>
</feature>
<gene>
    <name evidence="2" type="ORF">PSNMU_V1.4_AUG-EV-PASAV3_0075620</name>
</gene>
<accession>A0A448ZF43</accession>
<dbReference type="Proteomes" id="UP000291116">
    <property type="component" value="Unassembled WGS sequence"/>
</dbReference>
<dbReference type="Pfam" id="PF13532">
    <property type="entry name" value="2OG-FeII_Oxy_2"/>
    <property type="match status" value="1"/>
</dbReference>
<name>A0A448ZF43_9STRA</name>